<proteinExistence type="inferred from homology"/>
<evidence type="ECO:0000256" key="12">
    <source>
        <dbReference type="ARBA" id="ARBA00025078"/>
    </source>
</evidence>
<dbReference type="Proteomes" id="UP001269819">
    <property type="component" value="Unassembled WGS sequence"/>
</dbReference>
<evidence type="ECO:0000256" key="9">
    <source>
        <dbReference type="ARBA" id="ARBA00022989"/>
    </source>
</evidence>
<evidence type="ECO:0000256" key="11">
    <source>
        <dbReference type="ARBA" id="ARBA00023225"/>
    </source>
</evidence>
<comment type="function">
    <text evidence="12 13">Required for formation of the rod structure in the basal body of the flagellar apparatus. Together with FliI and FliH, may constitute the export apparatus of flagellin.</text>
</comment>
<evidence type="ECO:0000256" key="10">
    <source>
        <dbReference type="ARBA" id="ARBA00023136"/>
    </source>
</evidence>
<evidence type="ECO:0000256" key="1">
    <source>
        <dbReference type="ARBA" id="ARBA00004651"/>
    </source>
</evidence>
<keyword evidence="10 13" id="KW-0472">Membrane</keyword>
<keyword evidence="4 13" id="KW-0813">Transport</keyword>
<dbReference type="EMBL" id="JAWIIJ010000004">
    <property type="protein sequence ID" value="MDV2078623.1"/>
    <property type="molecule type" value="Genomic_DNA"/>
</dbReference>
<comment type="caution">
    <text evidence="15">The sequence shown here is derived from an EMBL/GenBank/DDBJ whole genome shotgun (WGS) entry which is preliminary data.</text>
</comment>
<dbReference type="InterPro" id="IPR006136">
    <property type="entry name" value="FlhB"/>
</dbReference>
<accession>A0ABU3VWH5</accession>
<keyword evidence="5 13" id="KW-1003">Cell membrane</keyword>
<evidence type="ECO:0000256" key="2">
    <source>
        <dbReference type="ARBA" id="ARBA00010690"/>
    </source>
</evidence>
<evidence type="ECO:0000256" key="6">
    <source>
        <dbReference type="ARBA" id="ARBA00022692"/>
    </source>
</evidence>
<dbReference type="PANTHER" id="PTHR30531:SF12">
    <property type="entry name" value="FLAGELLAR BIOSYNTHETIC PROTEIN FLHB"/>
    <property type="match status" value="1"/>
</dbReference>
<name>A0ABU3VWH5_9GAMM</name>
<feature type="transmembrane region" description="Helical" evidence="13">
    <location>
        <begin position="150"/>
        <end position="168"/>
    </location>
</feature>
<keyword evidence="7 13" id="KW-1005">Bacterial flagellum biogenesis</keyword>
<keyword evidence="6 13" id="KW-0812">Transmembrane</keyword>
<dbReference type="SUPFAM" id="SSF160544">
    <property type="entry name" value="EscU C-terminal domain-like"/>
    <property type="match status" value="1"/>
</dbReference>
<keyword evidence="8 13" id="KW-0653">Protein transport</keyword>
<organism evidence="15 16">
    <name type="scientific">Marinobacter xestospongiae</name>
    <dbReference type="NCBI Taxonomy" id="994319"/>
    <lineage>
        <taxon>Bacteria</taxon>
        <taxon>Pseudomonadati</taxon>
        <taxon>Pseudomonadota</taxon>
        <taxon>Gammaproteobacteria</taxon>
        <taxon>Pseudomonadales</taxon>
        <taxon>Marinobacteraceae</taxon>
        <taxon>Marinobacter</taxon>
    </lineage>
</organism>
<comment type="subcellular location">
    <subcellularLocation>
        <location evidence="1">Cell membrane</location>
        <topology evidence="1">Multi-pass membrane protein</topology>
    </subcellularLocation>
</comment>
<dbReference type="PANTHER" id="PTHR30531">
    <property type="entry name" value="FLAGELLAR BIOSYNTHETIC PROTEIN FLHB"/>
    <property type="match status" value="1"/>
</dbReference>
<feature type="transmembrane region" description="Helical" evidence="13">
    <location>
        <begin position="188"/>
        <end position="211"/>
    </location>
</feature>
<dbReference type="Pfam" id="PF01312">
    <property type="entry name" value="Bac_export_2"/>
    <property type="match status" value="1"/>
</dbReference>
<reference evidence="15 16" key="1">
    <citation type="submission" date="2023-10" db="EMBL/GenBank/DDBJ databases">
        <title>Characteristics and mechanism of a salt-tolerant marine origin heterotrophic nitrifying- aerobic denitrifying bacteria Marinobacter xestospongiae HN1.</title>
        <authorList>
            <person name="Qi R."/>
        </authorList>
    </citation>
    <scope>NUCLEOTIDE SEQUENCE [LARGE SCALE GENOMIC DNA]</scope>
    <source>
        <strain evidence="15 16">HN1</strain>
    </source>
</reference>
<feature type="region of interest" description="Disordered" evidence="14">
    <location>
        <begin position="1"/>
        <end position="27"/>
    </location>
</feature>
<feature type="compositionally biased region" description="Basic and acidic residues" evidence="14">
    <location>
        <begin position="7"/>
        <end position="27"/>
    </location>
</feature>
<evidence type="ECO:0000256" key="13">
    <source>
        <dbReference type="RuleBase" id="RU364091"/>
    </source>
</evidence>
<keyword evidence="11 13" id="KW-1006">Bacterial flagellum protein export</keyword>
<dbReference type="PRINTS" id="PR00950">
    <property type="entry name" value="TYPE3IMSPROT"/>
</dbReference>
<keyword evidence="16" id="KW-1185">Reference proteome</keyword>
<dbReference type="InterPro" id="IPR006135">
    <property type="entry name" value="T3SS_substrate_exporter"/>
</dbReference>
<evidence type="ECO:0000256" key="3">
    <source>
        <dbReference type="ARBA" id="ARBA00021622"/>
    </source>
</evidence>
<dbReference type="Gene3D" id="3.40.1690.10">
    <property type="entry name" value="secretion proteins EscU"/>
    <property type="match status" value="1"/>
</dbReference>
<dbReference type="RefSeq" id="WP_227173768.1">
    <property type="nucleotide sequence ID" value="NZ_JAWIIJ010000004.1"/>
</dbReference>
<evidence type="ECO:0000256" key="5">
    <source>
        <dbReference type="ARBA" id="ARBA00022475"/>
    </source>
</evidence>
<keyword evidence="15" id="KW-0282">Flagellum</keyword>
<keyword evidence="15" id="KW-0966">Cell projection</keyword>
<gene>
    <name evidence="13 15" type="primary">flhB</name>
    <name evidence="15" type="ORF">RYS15_07995</name>
</gene>
<feature type="transmembrane region" description="Helical" evidence="13">
    <location>
        <begin position="37"/>
        <end position="57"/>
    </location>
</feature>
<feature type="transmembrane region" description="Helical" evidence="13">
    <location>
        <begin position="92"/>
        <end position="117"/>
    </location>
</feature>
<evidence type="ECO:0000256" key="7">
    <source>
        <dbReference type="ARBA" id="ARBA00022795"/>
    </source>
</evidence>
<evidence type="ECO:0000256" key="8">
    <source>
        <dbReference type="ARBA" id="ARBA00022927"/>
    </source>
</evidence>
<keyword evidence="9 13" id="KW-1133">Transmembrane helix</keyword>
<evidence type="ECO:0000313" key="16">
    <source>
        <dbReference type="Proteomes" id="UP001269819"/>
    </source>
</evidence>
<dbReference type="NCBIfam" id="TIGR00328">
    <property type="entry name" value="flhB"/>
    <property type="match status" value="1"/>
</dbReference>
<dbReference type="InterPro" id="IPR029025">
    <property type="entry name" value="T3SS_substrate_exporter_C"/>
</dbReference>
<evidence type="ECO:0000256" key="14">
    <source>
        <dbReference type="SAM" id="MobiDB-lite"/>
    </source>
</evidence>
<sequence length="375" mass="41823">MSENDSSQDKSEEPTEQRLRKAREEGQIARSRELQSAALVGIGGVLLLMSSFLTQFARDLMVQHFELDRAAATDPAMMLQHLGSALELGLGAMLPFLITLWLIGAVSGMVPGGWLTSGKAIQPQLKRLNPLSGLKRMFSSQSLVELAKSSLKVVLLFGVMVWLLWTHADDLVAINRLPLGAAIGEGVRLLGLALMAMGLVLLFIALLDVPYQRWSMVKKLKMTKQEVKDEHKNTEGRPEVKQRIREIQMQMSRQRIDQRVPEADVVITNPTHYAVAIRYAPDTADAPYVIAKGVDDLALRIRDVATKNNKTILELPELTRAVYHSTRIDQEIPAGLFNAVAHVLMYVMQLNAWKARRGNKPAPLPRFQIPDSLRK</sequence>
<evidence type="ECO:0000256" key="4">
    <source>
        <dbReference type="ARBA" id="ARBA00022448"/>
    </source>
</evidence>
<comment type="similarity">
    <text evidence="2 13">Belongs to the type III secretion exporter family.</text>
</comment>
<protein>
    <recommendedName>
        <fullName evidence="3 13">Flagellar biosynthetic protein FlhB</fullName>
    </recommendedName>
</protein>
<evidence type="ECO:0000313" key="15">
    <source>
        <dbReference type="EMBL" id="MDV2078623.1"/>
    </source>
</evidence>
<keyword evidence="15" id="KW-0969">Cilium</keyword>